<dbReference type="CDD" id="cd20699">
    <property type="entry name" value="CdiI_ECL-like"/>
    <property type="match status" value="1"/>
</dbReference>
<sequence>MFGIITEGEPLDVGGELVQPAKIVIDDFWESLQLPLSYWDLIDYKCSWVASLNQGLNSKNHAALTVSMYNIEQANFLFIWVLYFQDNVVFLQNKVLFLEEHPSFSIEKINEFITPRATYTEDGHKISEWHTDLKSIKNFYESLKN</sequence>
<dbReference type="RefSeq" id="WP_119822771.1">
    <property type="nucleotide sequence ID" value="NZ_CBCSED010000014.1"/>
</dbReference>
<evidence type="ECO:0000259" key="1">
    <source>
        <dbReference type="Pfam" id="PF18228"/>
    </source>
</evidence>
<dbReference type="InterPro" id="IPR053755">
    <property type="entry name" value="CDI_immunity_sf"/>
</dbReference>
<protein>
    <recommendedName>
        <fullName evidence="1">CdiI C-terminal domain-containing protein</fullName>
    </recommendedName>
</protein>
<dbReference type="Proteomes" id="UP000600307">
    <property type="component" value="Unassembled WGS sequence"/>
</dbReference>
<dbReference type="InterPro" id="IPR040509">
    <property type="entry name" value="CdiI_C"/>
</dbReference>
<proteinExistence type="predicted"/>
<keyword evidence="3" id="KW-1185">Reference proteome</keyword>
<evidence type="ECO:0000313" key="3">
    <source>
        <dbReference type="Proteomes" id="UP000600307"/>
    </source>
</evidence>
<dbReference type="EMBL" id="JADOBH010000008">
    <property type="protein sequence ID" value="MBF7958562.1"/>
    <property type="molecule type" value="Genomic_DNA"/>
</dbReference>
<organism evidence="2 3">
    <name type="scientific">Rahnella victoriana</name>
    <dbReference type="NCBI Taxonomy" id="1510570"/>
    <lineage>
        <taxon>Bacteria</taxon>
        <taxon>Pseudomonadati</taxon>
        <taxon>Pseudomonadota</taxon>
        <taxon>Gammaproteobacteria</taxon>
        <taxon>Enterobacterales</taxon>
        <taxon>Yersiniaceae</taxon>
        <taxon>Rahnella</taxon>
    </lineage>
</organism>
<accession>A0ABS0DXG1</accession>
<dbReference type="Pfam" id="PF18228">
    <property type="entry name" value="CdiI_N"/>
    <property type="match status" value="1"/>
</dbReference>
<evidence type="ECO:0000313" key="2">
    <source>
        <dbReference type="EMBL" id="MBF7958562.1"/>
    </source>
</evidence>
<dbReference type="Gene3D" id="3.30.2450.20">
    <property type="match status" value="1"/>
</dbReference>
<comment type="caution">
    <text evidence="2">The sequence shown here is derived from an EMBL/GenBank/DDBJ whole genome shotgun (WGS) entry which is preliminary data.</text>
</comment>
<gene>
    <name evidence="2" type="ORF">IV431_23705</name>
</gene>
<name>A0ABS0DXG1_9GAMM</name>
<feature type="domain" description="CdiI C-terminal" evidence="1">
    <location>
        <begin position="35"/>
        <end position="139"/>
    </location>
</feature>
<reference evidence="2 3" key="1">
    <citation type="submission" date="2020-11" db="EMBL/GenBank/DDBJ databases">
        <title>Taxonomic investigation of Rahnella spp.</title>
        <authorList>
            <person name="Lee S.D."/>
        </authorList>
    </citation>
    <scope>NUCLEOTIDE SEQUENCE [LARGE SCALE GENOMIC DNA]</scope>
    <source>
        <strain evidence="2 3">SAP-10</strain>
    </source>
</reference>